<accession>A0A7Y7PLP1</accession>
<dbReference type="InterPro" id="IPR026444">
    <property type="entry name" value="Secre_tail"/>
</dbReference>
<dbReference type="InterPro" id="IPR010895">
    <property type="entry name" value="CHRD"/>
</dbReference>
<evidence type="ECO:0000256" key="1">
    <source>
        <dbReference type="SAM" id="SignalP"/>
    </source>
</evidence>
<evidence type="ECO:0000259" key="2">
    <source>
        <dbReference type="PROSITE" id="PS50933"/>
    </source>
</evidence>
<dbReference type="Pfam" id="PF07452">
    <property type="entry name" value="CHRD"/>
    <property type="match status" value="4"/>
</dbReference>
<keyword evidence="1" id="KW-0732">Signal</keyword>
<feature type="domain" description="CHRD" evidence="2">
    <location>
        <begin position="396"/>
        <end position="532"/>
    </location>
</feature>
<dbReference type="Proteomes" id="UP000565521">
    <property type="component" value="Unassembled WGS sequence"/>
</dbReference>
<dbReference type="RefSeq" id="WP_176906718.1">
    <property type="nucleotide sequence ID" value="NZ_JABKAU010000003.1"/>
</dbReference>
<dbReference type="PROSITE" id="PS50933">
    <property type="entry name" value="CHRD"/>
    <property type="match status" value="3"/>
</dbReference>
<feature type="signal peptide" evidence="1">
    <location>
        <begin position="1"/>
        <end position="25"/>
    </location>
</feature>
<reference evidence="3 4" key="1">
    <citation type="submission" date="2020-05" db="EMBL/GenBank/DDBJ databases">
        <title>Hymenobacter terrestris sp. nov. and Hymenobacter lapidiphilus sp. nov., isolated from regoliths in Antarctica.</title>
        <authorList>
            <person name="Sedlacek I."/>
            <person name="Pantucek R."/>
            <person name="Zeman M."/>
            <person name="Holochova P."/>
            <person name="Kralova S."/>
            <person name="Stankova E."/>
            <person name="Sedo O."/>
            <person name="Micenkova L."/>
            <person name="Svec P."/>
            <person name="Gupta V."/>
            <person name="Sood U."/>
            <person name="Korpole U.S."/>
            <person name="Lal R."/>
        </authorList>
    </citation>
    <scope>NUCLEOTIDE SEQUENCE [LARGE SCALE GENOMIC DNA]</scope>
    <source>
        <strain evidence="3 4">P5342</strain>
    </source>
</reference>
<keyword evidence="4" id="KW-1185">Reference proteome</keyword>
<comment type="caution">
    <text evidence="3">The sequence shown here is derived from an EMBL/GenBank/DDBJ whole genome shotgun (WGS) entry which is preliminary data.</text>
</comment>
<gene>
    <name evidence="3" type="ORF">HW554_02205</name>
</gene>
<feature type="domain" description="CHRD" evidence="2">
    <location>
        <begin position="30"/>
        <end position="153"/>
    </location>
</feature>
<proteinExistence type="predicted"/>
<dbReference type="AlphaFoldDB" id="A0A7Y7PLP1"/>
<dbReference type="NCBIfam" id="TIGR04183">
    <property type="entry name" value="Por_Secre_tail"/>
    <property type="match status" value="1"/>
</dbReference>
<dbReference type="EMBL" id="JABKAU010000003">
    <property type="protein sequence ID" value="NVO30007.1"/>
    <property type="molecule type" value="Genomic_DNA"/>
</dbReference>
<protein>
    <submittedName>
        <fullName evidence="3">CHRD domain-containing protein</fullName>
    </submittedName>
</protein>
<feature type="domain" description="CHRD" evidence="2">
    <location>
        <begin position="156"/>
        <end position="272"/>
    </location>
</feature>
<dbReference type="GO" id="GO:0036122">
    <property type="term" value="F:BMP binding"/>
    <property type="evidence" value="ECO:0007669"/>
    <property type="project" value="TreeGrafter"/>
</dbReference>
<sequence length="628" mass="66926">MLRTFTYATLSLLLSLLLRPFAVQADHLRAHLLFGAQLSGAQEVPAVATTARGTASFTLNAGKDTLFISGSFTGLSGPITMAHVHNGFEGMAGPVVTNLFSMIRGNQLNGFLTGSDITPARLDRYLRGAYYLNIHTAANPGGEIRGQIKLEKDEQFVGVLSGDEEVPAVTTNAIGLGSFNLAQQQNKLKFRVVFSGLSGPVTVTHFHTGAIGATGPVIVDLMPFLTGNVIEGEITPTAAFLTALNAGQIYINVHTAANPGGEIRAQLIREARFLSHDARLDAAQMVPVTTSAAKGVSFIRLNSTLDTLTIFATHTGLSGAPTSFDLYVANVGQPNSVAARLARVTLPATVPAAFAITFTGLDVATVNLFLRGEVNMVLNTAANPNGEIRGQVYRLAREGYTFVLSGKQERPNPVATGGYGAGFVSMDRDQSNVHLNMTWGGLSGPATMGHLHTGLITQSGPVVFNLMPFFNTTTPTSGADAYWNATNEAPNATNPFTSRRALQFRRDSVYVNLHTALNPSGEIRGQVLRDFRRLGVLLSAQPSALVAEGFAATPNPFRDELSFRFEARSSGTGTLRVTDLLGRTVLTQAVNVRPGTNRTDVKVPGAAGVYLLLMELNDSRIVSRITKQ</sequence>
<organism evidence="3 4">
    <name type="scientific">Hymenobacter lapidiphilus</name>
    <dbReference type="NCBI Taxonomy" id="2608003"/>
    <lineage>
        <taxon>Bacteria</taxon>
        <taxon>Pseudomonadati</taxon>
        <taxon>Bacteroidota</taxon>
        <taxon>Cytophagia</taxon>
        <taxon>Cytophagales</taxon>
        <taxon>Hymenobacteraceae</taxon>
        <taxon>Hymenobacter</taxon>
    </lineage>
</organism>
<evidence type="ECO:0000313" key="4">
    <source>
        <dbReference type="Proteomes" id="UP000565521"/>
    </source>
</evidence>
<feature type="chain" id="PRO_5031050804" evidence="1">
    <location>
        <begin position="26"/>
        <end position="628"/>
    </location>
</feature>
<dbReference type="InterPro" id="IPR052278">
    <property type="entry name" value="Chordin-like_regulators"/>
</dbReference>
<dbReference type="PANTHER" id="PTHR46526:SF1">
    <property type="entry name" value="CHORDIN"/>
    <property type="match status" value="1"/>
</dbReference>
<dbReference type="GO" id="GO:0005615">
    <property type="term" value="C:extracellular space"/>
    <property type="evidence" value="ECO:0007669"/>
    <property type="project" value="TreeGrafter"/>
</dbReference>
<name>A0A7Y7PLP1_9BACT</name>
<dbReference type="SMART" id="SM00754">
    <property type="entry name" value="CHRD"/>
    <property type="match status" value="4"/>
</dbReference>
<evidence type="ECO:0000313" key="3">
    <source>
        <dbReference type="EMBL" id="NVO30007.1"/>
    </source>
</evidence>
<dbReference type="PANTHER" id="PTHR46526">
    <property type="entry name" value="CHORDIN"/>
    <property type="match status" value="1"/>
</dbReference>